<comment type="similarity">
    <text evidence="2">Belongs to the peptidase A22B family.</text>
</comment>
<feature type="region of interest" description="Disordered" evidence="8">
    <location>
        <begin position="553"/>
        <end position="620"/>
    </location>
</feature>
<dbReference type="STRING" id="150374.A0A0M8N5N5"/>
<evidence type="ECO:0000256" key="7">
    <source>
        <dbReference type="ARBA" id="ARBA00023136"/>
    </source>
</evidence>
<feature type="region of interest" description="Disordered" evidence="8">
    <location>
        <begin position="183"/>
        <end position="214"/>
    </location>
</feature>
<dbReference type="GO" id="GO:0006465">
    <property type="term" value="P:signal peptide processing"/>
    <property type="evidence" value="ECO:0007669"/>
    <property type="project" value="TreeGrafter"/>
</dbReference>
<gene>
    <name evidence="10" type="ORF">ESCO_004206</name>
</gene>
<evidence type="ECO:0000256" key="9">
    <source>
        <dbReference type="SAM" id="Phobius"/>
    </source>
</evidence>
<feature type="transmembrane region" description="Helical" evidence="9">
    <location>
        <begin position="258"/>
        <end position="275"/>
    </location>
</feature>
<dbReference type="PANTHER" id="PTHR12174:SF23">
    <property type="entry name" value="MINOR HISTOCOMPATIBILITY ANTIGEN H13"/>
    <property type="match status" value="1"/>
</dbReference>
<evidence type="ECO:0000256" key="2">
    <source>
        <dbReference type="ARBA" id="ARBA00006859"/>
    </source>
</evidence>
<dbReference type="InterPro" id="IPR006639">
    <property type="entry name" value="Preselin/SPP"/>
</dbReference>
<dbReference type="PANTHER" id="PTHR12174">
    <property type="entry name" value="SIGNAL PEPTIDE PEPTIDASE"/>
    <property type="match status" value="1"/>
</dbReference>
<feature type="transmembrane region" description="Helical" evidence="9">
    <location>
        <begin position="303"/>
        <end position="323"/>
    </location>
</feature>
<proteinExistence type="inferred from homology"/>
<dbReference type="Pfam" id="PF04258">
    <property type="entry name" value="Peptidase_A22B"/>
    <property type="match status" value="1"/>
</dbReference>
<sequence>MDANSTLLEGLAGLNTTTNGTSSPLPPRSLVEIAWAFLEDTQAGWMELKLLASALGIIYLGAHAALRRPPSARAPRSRRERKRDEDEAAARGMELSDAILLPLTAGMLLVGLYKLIQWLQDPAILNKIMRWYLSTASVVCLATMYAHGLELATSLVFPAYWRAGDGSLRKVDQKRRLVARCDDVGNPLPEERDQHQDQHQDHQRAPATASPLPGRLGLLTPSEGLRKAAWDLRDLLTREWVLRLYAHGMGEESAKIKFAHMTALIMSLGTALVYFTTEWTSLSNVLGYGLSYTSFVVLSPTDFLIGSLVLSSLFVYDIVMVFYTPYMLTVATKLDAPIKLTFEAAERKSMLGLGDIVVPGILIGFALRLDLWIHYLGKIKREPVALKIVERDAALGSAVERSETKHVEVKAPYLNAKGSWGERLWTARGWLGIAFPLGRGAARDLPPEIAATRFPKVYFHASMAGYLMGMLTTLVMVLVFRQGQPALLYLVPGVLGSLLATSLARGEFGKLWRYTENGSLDTVDVVVELDERGNVVKTLGNLEDGKLDLTKDEKKDGEAKTDDEGGKKAAAAQDQEERGKEKEKEKKNSEKEEKDGHGHGKKHYVFSLSLEVPSDEEHDE</sequence>
<keyword evidence="4" id="KW-0378">Hydrolase</keyword>
<feature type="compositionally biased region" description="Basic and acidic residues" evidence="8">
    <location>
        <begin position="575"/>
        <end position="598"/>
    </location>
</feature>
<comment type="subcellular location">
    <subcellularLocation>
        <location evidence="1">Endoplasmic reticulum membrane</location>
        <topology evidence="1">Multi-pass membrane protein</topology>
    </subcellularLocation>
</comment>
<keyword evidence="11" id="KW-1185">Reference proteome</keyword>
<feature type="transmembrane region" description="Helical" evidence="9">
    <location>
        <begin position="457"/>
        <end position="480"/>
    </location>
</feature>
<keyword evidence="7 9" id="KW-0472">Membrane</keyword>
<dbReference type="GO" id="GO:0098554">
    <property type="term" value="C:cytoplasmic side of endoplasmic reticulum membrane"/>
    <property type="evidence" value="ECO:0007669"/>
    <property type="project" value="TreeGrafter"/>
</dbReference>
<dbReference type="InterPro" id="IPR007369">
    <property type="entry name" value="Peptidase_A22B_SPP"/>
</dbReference>
<protein>
    <submittedName>
        <fullName evidence="10">Putative intramembrane protease</fullName>
    </submittedName>
</protein>
<feature type="compositionally biased region" description="Basic and acidic residues" evidence="8">
    <location>
        <begin position="553"/>
        <end position="567"/>
    </location>
</feature>
<evidence type="ECO:0000313" key="10">
    <source>
        <dbReference type="EMBL" id="KOS21174.1"/>
    </source>
</evidence>
<dbReference type="GO" id="GO:0098553">
    <property type="term" value="C:lumenal side of endoplasmic reticulum membrane"/>
    <property type="evidence" value="ECO:0007669"/>
    <property type="project" value="TreeGrafter"/>
</dbReference>
<name>A0A0M8N5N5_ESCWE</name>
<feature type="transmembrane region" description="Helical" evidence="9">
    <location>
        <begin position="486"/>
        <end position="504"/>
    </location>
</feature>
<accession>A0A0M8N5N5</accession>
<feature type="transmembrane region" description="Helical" evidence="9">
    <location>
        <begin position="356"/>
        <end position="377"/>
    </location>
</feature>
<evidence type="ECO:0000256" key="4">
    <source>
        <dbReference type="ARBA" id="ARBA00022801"/>
    </source>
</evidence>
<keyword evidence="6 9" id="KW-1133">Transmembrane helix</keyword>
<comment type="caution">
    <text evidence="10">The sequence shown here is derived from an EMBL/GenBank/DDBJ whole genome shotgun (WGS) entry which is preliminary data.</text>
</comment>
<evidence type="ECO:0000313" key="11">
    <source>
        <dbReference type="Proteomes" id="UP000053831"/>
    </source>
</evidence>
<dbReference type="SMART" id="SM00730">
    <property type="entry name" value="PSN"/>
    <property type="match status" value="1"/>
</dbReference>
<evidence type="ECO:0000256" key="8">
    <source>
        <dbReference type="SAM" id="MobiDB-lite"/>
    </source>
</evidence>
<evidence type="ECO:0000256" key="5">
    <source>
        <dbReference type="ARBA" id="ARBA00022824"/>
    </source>
</evidence>
<dbReference type="GO" id="GO:0042500">
    <property type="term" value="F:aspartic endopeptidase activity, intramembrane cleaving"/>
    <property type="evidence" value="ECO:0007669"/>
    <property type="project" value="InterPro"/>
</dbReference>
<organism evidence="10 11">
    <name type="scientific">Escovopsis weberi</name>
    <dbReference type="NCBI Taxonomy" id="150374"/>
    <lineage>
        <taxon>Eukaryota</taxon>
        <taxon>Fungi</taxon>
        <taxon>Dikarya</taxon>
        <taxon>Ascomycota</taxon>
        <taxon>Pezizomycotina</taxon>
        <taxon>Sordariomycetes</taxon>
        <taxon>Hypocreomycetidae</taxon>
        <taxon>Hypocreales</taxon>
        <taxon>Hypocreaceae</taxon>
        <taxon>Escovopsis</taxon>
    </lineage>
</organism>
<feature type="transmembrane region" description="Helical" evidence="9">
    <location>
        <begin position="136"/>
        <end position="161"/>
    </location>
</feature>
<dbReference type="GO" id="GO:0033619">
    <property type="term" value="P:membrane protein proteolysis"/>
    <property type="evidence" value="ECO:0007669"/>
    <property type="project" value="TreeGrafter"/>
</dbReference>
<feature type="transmembrane region" description="Helical" evidence="9">
    <location>
        <begin position="48"/>
        <end position="66"/>
    </location>
</feature>
<dbReference type="OrthoDB" id="29661at2759"/>
<reference evidence="10 11" key="1">
    <citation type="submission" date="2015-07" db="EMBL/GenBank/DDBJ databases">
        <title>The genome of the fungus Escovopsis weberi, a specialized disease agent of ant agriculture.</title>
        <authorList>
            <person name="de Man T.J."/>
            <person name="Stajich J.E."/>
            <person name="Kubicek C.P."/>
            <person name="Chenthamara K."/>
            <person name="Atanasova L."/>
            <person name="Druzhinina I.S."/>
            <person name="Birnbaum S."/>
            <person name="Barribeau S.M."/>
            <person name="Teiling C."/>
            <person name="Suen G."/>
            <person name="Currie C."/>
            <person name="Gerardo N.M."/>
        </authorList>
    </citation>
    <scope>NUCLEOTIDE SEQUENCE [LARGE SCALE GENOMIC DNA]</scope>
</reference>
<keyword evidence="10" id="KW-0645">Protease</keyword>
<evidence type="ECO:0000256" key="6">
    <source>
        <dbReference type="ARBA" id="ARBA00022989"/>
    </source>
</evidence>
<evidence type="ECO:0000256" key="1">
    <source>
        <dbReference type="ARBA" id="ARBA00004477"/>
    </source>
</evidence>
<keyword evidence="5" id="KW-0256">Endoplasmic reticulum</keyword>
<dbReference type="Proteomes" id="UP000053831">
    <property type="component" value="Unassembled WGS sequence"/>
</dbReference>
<feature type="compositionally biased region" description="Basic and acidic residues" evidence="8">
    <location>
        <begin position="183"/>
        <end position="204"/>
    </location>
</feature>
<feature type="transmembrane region" description="Helical" evidence="9">
    <location>
        <begin position="98"/>
        <end position="116"/>
    </location>
</feature>
<evidence type="ECO:0000256" key="3">
    <source>
        <dbReference type="ARBA" id="ARBA00022692"/>
    </source>
</evidence>
<dbReference type="AlphaFoldDB" id="A0A0M8N5N5"/>
<keyword evidence="3 9" id="KW-0812">Transmembrane</keyword>
<dbReference type="EMBL" id="LGSR01000013">
    <property type="protein sequence ID" value="KOS21174.1"/>
    <property type="molecule type" value="Genomic_DNA"/>
</dbReference>